<dbReference type="InterPro" id="IPR026906">
    <property type="entry name" value="LRR_5"/>
</dbReference>
<evidence type="ECO:0000256" key="3">
    <source>
        <dbReference type="ARBA" id="ARBA00022614"/>
    </source>
</evidence>
<evidence type="ECO:0000256" key="4">
    <source>
        <dbReference type="ARBA" id="ARBA00022729"/>
    </source>
</evidence>
<dbReference type="PANTHER" id="PTHR45712:SF22">
    <property type="entry name" value="INSULIN-LIKE GROWTH FACTOR-BINDING PROTEIN COMPLEX ACID LABILE SUBUNIT"/>
    <property type="match status" value="1"/>
</dbReference>
<organism evidence="8 9">
    <name type="scientific">Cotesia typhae</name>
    <dbReference type="NCBI Taxonomy" id="2053667"/>
    <lineage>
        <taxon>Eukaryota</taxon>
        <taxon>Metazoa</taxon>
        <taxon>Ecdysozoa</taxon>
        <taxon>Arthropoda</taxon>
        <taxon>Hexapoda</taxon>
        <taxon>Insecta</taxon>
        <taxon>Pterygota</taxon>
        <taxon>Neoptera</taxon>
        <taxon>Endopterygota</taxon>
        <taxon>Hymenoptera</taxon>
        <taxon>Apocrita</taxon>
        <taxon>Ichneumonoidea</taxon>
        <taxon>Braconidae</taxon>
        <taxon>Microgastrinae</taxon>
        <taxon>Cotesia</taxon>
    </lineage>
</organism>
<evidence type="ECO:0000313" key="9">
    <source>
        <dbReference type="Proteomes" id="UP000729913"/>
    </source>
</evidence>
<name>A0A8J5R0L7_9HYME</name>
<evidence type="ECO:0000313" key="8">
    <source>
        <dbReference type="EMBL" id="KAG8035931.1"/>
    </source>
</evidence>
<dbReference type="Pfam" id="PF13306">
    <property type="entry name" value="LRR_5"/>
    <property type="match status" value="1"/>
</dbReference>
<dbReference type="OrthoDB" id="1111193at2759"/>
<keyword evidence="3" id="KW-0433">Leucine-rich repeat</keyword>
<keyword evidence="4 7" id="KW-0732">Signal</keyword>
<dbReference type="GO" id="GO:0005886">
    <property type="term" value="C:plasma membrane"/>
    <property type="evidence" value="ECO:0007669"/>
    <property type="project" value="UniProtKB-SubCell"/>
</dbReference>
<feature type="chain" id="PRO_5035226577" description="Chaoptin" evidence="7">
    <location>
        <begin position="22"/>
        <end position="1059"/>
    </location>
</feature>
<dbReference type="InterPro" id="IPR003591">
    <property type="entry name" value="Leu-rich_rpt_typical-subtyp"/>
</dbReference>
<dbReference type="FunFam" id="3.80.10.10:FF:001167">
    <property type="entry name" value="Chaoptin"/>
    <property type="match status" value="1"/>
</dbReference>
<proteinExistence type="predicted"/>
<comment type="caution">
    <text evidence="8">The sequence shown here is derived from an EMBL/GenBank/DDBJ whole genome shotgun (WGS) entry which is preliminary data.</text>
</comment>
<sequence>MGYIMLIVTLVLMFWASMVRMHELPVQYPPCFFNPLCTCSKAVPDLGIVNCENVPLSRIPEPINSSKVFILQLGNNGLRQLQPQFLMNTGLYNLQIRYNPLAEIPDEAFLGLERSLWELELPYNQLVQVPSKSFRHLQKLKILDLTGNQISTIAADNWRGLENTLHTLRLGKNHLDKLPADAFSGLTYLEILDLRDNSLKEIDSSVFRDGMAHLTQLYLNGNQLMSIPYSQLSTLKHMKILDLSYNRISRVIQPQMEAEIRGVQISLDTLRLDYNQIEILPPGSFQHFFRDDAFRDSKIKELYFTDCELKEIDSASLRGLESSLELLDISGNNITELQQNLFQEFDFLRTLIFKDNKIATFSPVEVFTGFQYSLYNLDLSGRQNAAISLQDLRQMRNLRFLALSKLSHDSLSADDFIEFGIDVKELRITRSNLNSIKSHAFTHVRGIKYLDFSENSISSMDDEAFSEVGHSLLTLKLAHALSNSLSELPSKPFKSLTNLQYLDLKEVDFAFNHITNLQTHTFVDLSVMTFLNLQDNNIDKIERRAFMNMNRLKYINLRGNKIKSVVDEAFQNLPDLEFLDLAYNKMNEFDFAWFDQVGTLASFKVNASHNSISKLEINTSSFTPATSIEYALTHLYLSHNEIVNMSQAVFGNLPHLQWLDLRHNELSDIDFDCFRNTKNIQVLLLSHNNIAEIPAETLRSLKKLRILDLSFNRLRTLPDNLFTDATIESLDLSNNQFMRLPTKAITGTAAASISILDLSWNFLSSINIADSINKFRSLTFLDLSYNRLVRLDDGVFTELHHLMYLDLSNNKQLILENHGRTFFGLDDSLLTLGLSNISLLTIPELPFRHLRTLYMSNNELASIPAELASNLSSLHHLDLSHNDLTVVPLITHTLFELKSFNLAYNPITSVSNTTYTTIKNFNIPNLIEYNHGLKNLLVDVQNETTLEKEMKGKFPVKLSNFTFTGRSWQRKHRQYQEDRCNTFPLHQYDFERDEENEYSCWDNGWDDDLRESFCANKNNISVIEALKSDIECGWSASSTYQVSQLLVLIICILAAKNLN</sequence>
<dbReference type="PROSITE" id="PS51450">
    <property type="entry name" value="LRR"/>
    <property type="match status" value="10"/>
</dbReference>
<dbReference type="SMART" id="SM00369">
    <property type="entry name" value="LRR_TYP"/>
    <property type="match status" value="23"/>
</dbReference>
<dbReference type="Pfam" id="PF00560">
    <property type="entry name" value="LRR_1"/>
    <property type="match status" value="1"/>
</dbReference>
<comment type="subcellular location">
    <subcellularLocation>
        <location evidence="1">Cell membrane</location>
    </subcellularLocation>
</comment>
<dbReference type="InterPro" id="IPR001611">
    <property type="entry name" value="Leu-rich_rpt"/>
</dbReference>
<reference evidence="8" key="2">
    <citation type="submission" date="2021-04" db="EMBL/GenBank/DDBJ databases">
        <title>Genome-wide patterns of bracovirus chromosomal integration into multiple host tissues during parasitism.</title>
        <authorList>
            <person name="Chebbi M.A.C."/>
        </authorList>
    </citation>
    <scope>NUCLEOTIDE SEQUENCE</scope>
    <source>
        <tissue evidence="8">Whole body</tissue>
    </source>
</reference>
<dbReference type="SMART" id="SM00365">
    <property type="entry name" value="LRR_SD22"/>
    <property type="match status" value="9"/>
</dbReference>
<dbReference type="EMBL" id="JAAOIC020000052">
    <property type="protein sequence ID" value="KAG8035931.1"/>
    <property type="molecule type" value="Genomic_DNA"/>
</dbReference>
<dbReference type="Proteomes" id="UP000729913">
    <property type="component" value="Unassembled WGS sequence"/>
</dbReference>
<keyword evidence="5" id="KW-0677">Repeat</keyword>
<evidence type="ECO:0000256" key="7">
    <source>
        <dbReference type="SAM" id="SignalP"/>
    </source>
</evidence>
<gene>
    <name evidence="8" type="ORF">G9C98_003057</name>
</gene>
<dbReference type="InterPro" id="IPR050333">
    <property type="entry name" value="SLRP"/>
</dbReference>
<evidence type="ECO:0000256" key="6">
    <source>
        <dbReference type="ARBA" id="ARBA00023136"/>
    </source>
</evidence>
<dbReference type="SMART" id="SM00364">
    <property type="entry name" value="LRR_BAC"/>
    <property type="match status" value="10"/>
</dbReference>
<dbReference type="AlphaFoldDB" id="A0A8J5R0L7"/>
<evidence type="ECO:0000256" key="1">
    <source>
        <dbReference type="ARBA" id="ARBA00004236"/>
    </source>
</evidence>
<dbReference type="GO" id="GO:0048468">
    <property type="term" value="P:cell development"/>
    <property type="evidence" value="ECO:0007669"/>
    <property type="project" value="UniProtKB-ARBA"/>
</dbReference>
<reference evidence="8" key="1">
    <citation type="submission" date="2020-03" db="EMBL/GenBank/DDBJ databases">
        <authorList>
            <person name="Chebbi M.A."/>
            <person name="Drezen J.M."/>
        </authorList>
    </citation>
    <scope>NUCLEOTIDE SEQUENCE</scope>
    <source>
        <tissue evidence="8">Whole body</tissue>
    </source>
</reference>
<evidence type="ECO:0008006" key="10">
    <source>
        <dbReference type="Google" id="ProtNLM"/>
    </source>
</evidence>
<keyword evidence="9" id="KW-1185">Reference proteome</keyword>
<protein>
    <recommendedName>
        <fullName evidence="10">Chaoptin</fullName>
    </recommendedName>
</protein>
<evidence type="ECO:0000256" key="5">
    <source>
        <dbReference type="ARBA" id="ARBA00022737"/>
    </source>
</evidence>
<keyword evidence="2" id="KW-1003">Cell membrane</keyword>
<evidence type="ECO:0000256" key="2">
    <source>
        <dbReference type="ARBA" id="ARBA00022475"/>
    </source>
</evidence>
<dbReference type="PANTHER" id="PTHR45712">
    <property type="entry name" value="AGAP008170-PA"/>
    <property type="match status" value="1"/>
</dbReference>
<accession>A0A8J5R0L7</accession>
<feature type="signal peptide" evidence="7">
    <location>
        <begin position="1"/>
        <end position="21"/>
    </location>
</feature>
<dbReference type="Pfam" id="PF13855">
    <property type="entry name" value="LRR_8"/>
    <property type="match status" value="7"/>
</dbReference>
<keyword evidence="6" id="KW-0472">Membrane</keyword>